<keyword evidence="2" id="KW-0433">Leucine-rich repeat</keyword>
<dbReference type="PANTHER" id="PTHR45973">
    <property type="entry name" value="PROTEIN PHOSPHATASE 1 REGULATORY SUBUNIT SDS22-RELATED"/>
    <property type="match status" value="1"/>
</dbReference>
<keyword evidence="3" id="KW-0677">Repeat</keyword>
<dbReference type="InterPro" id="IPR032675">
    <property type="entry name" value="LRR_dom_sf"/>
</dbReference>
<keyword evidence="8" id="KW-1185">Reference proteome</keyword>
<evidence type="ECO:0000259" key="6">
    <source>
        <dbReference type="PROSITE" id="PS50181"/>
    </source>
</evidence>
<dbReference type="PANTHER" id="PTHR45973:SF9">
    <property type="entry name" value="LEUCINE-RICH REPEAT-CONTAINING PROTEIN 46"/>
    <property type="match status" value="1"/>
</dbReference>
<sequence>MNELPREILHRIFEFTDFRVLIDLYPIFHDQHGLLECIKSVIFETVEISDDETEIEFINIGSDDLRIRLSNVVISTKELDKLKRLEKYIKEAGINKCDRTSLSQVSKVLTDLRYLKKLSTDKRLCLARSLVEIEIPWEEDLPICGDNDSLEKLVLTRGVSTLSTRFKPHDYHFPQLKSFEGRLSFGNLVGKQWVGYPNLESLKITFSIRPTFTLNDVNSKYFPKLQRLTILDAQASWFREFPGDQGTVMIGNIDIQSLVYLESSGTPDAEGWKWDSLRNLRELVWTIGKLTDFEKICRSLPKLERVSFRNTKEGMASMKCLQHLKKLEYLELIDQGIENIEGVDGLSNLKELCLESNRIEKIENLQKSSKLKKLILNNNRISRIGNLGYLENLQVLDVSKNYISEAGELRKFSNLVRLSI</sequence>
<dbReference type="Gene3D" id="3.80.10.10">
    <property type="entry name" value="Ribonuclease Inhibitor"/>
    <property type="match status" value="1"/>
</dbReference>
<proteinExistence type="predicted"/>
<evidence type="ECO:0000313" key="8">
    <source>
        <dbReference type="Proteomes" id="UP001360560"/>
    </source>
</evidence>
<dbReference type="PROSITE" id="PS51450">
    <property type="entry name" value="LRR"/>
    <property type="match status" value="2"/>
</dbReference>
<name>A0AAV5QN44_9ASCO</name>
<keyword evidence="5" id="KW-0966">Cell projection</keyword>
<organism evidence="7 8">
    <name type="scientific">Saccharomycopsis crataegensis</name>
    <dbReference type="NCBI Taxonomy" id="43959"/>
    <lineage>
        <taxon>Eukaryota</taxon>
        <taxon>Fungi</taxon>
        <taxon>Dikarya</taxon>
        <taxon>Ascomycota</taxon>
        <taxon>Saccharomycotina</taxon>
        <taxon>Saccharomycetes</taxon>
        <taxon>Saccharomycopsidaceae</taxon>
        <taxon>Saccharomycopsis</taxon>
    </lineage>
</organism>
<evidence type="ECO:0000256" key="5">
    <source>
        <dbReference type="ARBA" id="ARBA00023273"/>
    </source>
</evidence>
<accession>A0AAV5QN44</accession>
<evidence type="ECO:0000256" key="3">
    <source>
        <dbReference type="ARBA" id="ARBA00022737"/>
    </source>
</evidence>
<dbReference type="SUPFAM" id="SSF52058">
    <property type="entry name" value="L domain-like"/>
    <property type="match status" value="1"/>
</dbReference>
<comment type="caution">
    <text evidence="7">The sequence shown here is derived from an EMBL/GenBank/DDBJ whole genome shotgun (WGS) entry which is preliminary data.</text>
</comment>
<dbReference type="EMBL" id="BTFZ01000011">
    <property type="protein sequence ID" value="GMM35750.1"/>
    <property type="molecule type" value="Genomic_DNA"/>
</dbReference>
<dbReference type="InterPro" id="IPR050576">
    <property type="entry name" value="Cilia_flagella_integrity"/>
</dbReference>
<dbReference type="InterPro" id="IPR001810">
    <property type="entry name" value="F-box_dom"/>
</dbReference>
<feature type="domain" description="F-box" evidence="6">
    <location>
        <begin position="1"/>
        <end position="46"/>
    </location>
</feature>
<dbReference type="InterPro" id="IPR025875">
    <property type="entry name" value="Leu-rich_rpt_4"/>
</dbReference>
<evidence type="ECO:0000256" key="1">
    <source>
        <dbReference type="ARBA" id="ARBA00004138"/>
    </source>
</evidence>
<evidence type="ECO:0000256" key="2">
    <source>
        <dbReference type="ARBA" id="ARBA00022614"/>
    </source>
</evidence>
<evidence type="ECO:0000256" key="4">
    <source>
        <dbReference type="ARBA" id="ARBA00023069"/>
    </source>
</evidence>
<evidence type="ECO:0000313" key="7">
    <source>
        <dbReference type="EMBL" id="GMM35750.1"/>
    </source>
</evidence>
<gene>
    <name evidence="7" type="ORF">DASC09_030750</name>
</gene>
<dbReference type="RefSeq" id="XP_064852746.1">
    <property type="nucleotide sequence ID" value="XM_064996674.1"/>
</dbReference>
<dbReference type="AlphaFoldDB" id="A0AAV5QN44"/>
<dbReference type="PROSITE" id="PS50181">
    <property type="entry name" value="FBOX"/>
    <property type="match status" value="1"/>
</dbReference>
<comment type="subcellular location">
    <subcellularLocation>
        <location evidence="1">Cell projection</location>
        <location evidence="1">Cilium</location>
    </subcellularLocation>
</comment>
<dbReference type="Pfam" id="PF12799">
    <property type="entry name" value="LRR_4"/>
    <property type="match status" value="1"/>
</dbReference>
<dbReference type="GeneID" id="90073725"/>
<dbReference type="SMART" id="SM00365">
    <property type="entry name" value="LRR_SD22"/>
    <property type="match status" value="4"/>
</dbReference>
<dbReference type="Proteomes" id="UP001360560">
    <property type="component" value="Unassembled WGS sequence"/>
</dbReference>
<reference evidence="7 8" key="1">
    <citation type="journal article" date="2023" name="Elife">
        <title>Identification of key yeast species and microbe-microbe interactions impacting larval growth of Drosophila in the wild.</title>
        <authorList>
            <person name="Mure A."/>
            <person name="Sugiura Y."/>
            <person name="Maeda R."/>
            <person name="Honda K."/>
            <person name="Sakurai N."/>
            <person name="Takahashi Y."/>
            <person name="Watada M."/>
            <person name="Katoh T."/>
            <person name="Gotoh A."/>
            <person name="Gotoh Y."/>
            <person name="Taniguchi I."/>
            <person name="Nakamura K."/>
            <person name="Hayashi T."/>
            <person name="Katayama T."/>
            <person name="Uemura T."/>
            <person name="Hattori Y."/>
        </authorList>
    </citation>
    <scope>NUCLEOTIDE SEQUENCE [LARGE SCALE GENOMIC DNA]</scope>
    <source>
        <strain evidence="7 8">SC-9</strain>
    </source>
</reference>
<dbReference type="InterPro" id="IPR001611">
    <property type="entry name" value="Leu-rich_rpt"/>
</dbReference>
<keyword evidence="4" id="KW-0969">Cilium</keyword>
<protein>
    <recommendedName>
        <fullName evidence="6">F-box domain-containing protein</fullName>
    </recommendedName>
</protein>